<accession>A0A161S8X2</accession>
<dbReference type="Proteomes" id="UP000183077">
    <property type="component" value="Unassembled WGS sequence"/>
</dbReference>
<evidence type="ECO:0000256" key="1">
    <source>
        <dbReference type="SAM" id="SignalP"/>
    </source>
</evidence>
<organism evidence="2 4">
    <name type="scientific">Myroides marinus</name>
    <dbReference type="NCBI Taxonomy" id="703342"/>
    <lineage>
        <taxon>Bacteria</taxon>
        <taxon>Pseudomonadati</taxon>
        <taxon>Bacteroidota</taxon>
        <taxon>Flavobacteriia</taxon>
        <taxon>Flavobacteriales</taxon>
        <taxon>Flavobacteriaceae</taxon>
        <taxon>Myroides</taxon>
    </lineage>
</organism>
<dbReference type="EMBL" id="LQNU01000050">
    <property type="protein sequence ID" value="KZE81854.1"/>
    <property type="molecule type" value="Genomic_DNA"/>
</dbReference>
<dbReference type="OrthoDB" id="1450474at2"/>
<keyword evidence="4" id="KW-1185">Reference proteome</keyword>
<dbReference type="AlphaFoldDB" id="A0A161S8X2"/>
<dbReference type="RefSeq" id="WP_038986462.1">
    <property type="nucleotide sequence ID" value="NZ_FNYS01000005.1"/>
</dbReference>
<proteinExistence type="predicted"/>
<evidence type="ECO:0000313" key="5">
    <source>
        <dbReference type="Proteomes" id="UP000183077"/>
    </source>
</evidence>
<sequence length="148" mass="16469">MKRCAQVLVGVLVLSLSSLFVSCSADDSNNLVNSNPPMSINNVSIEKKWIVAHYDFEADINRSHKEAYQKSAVQIDIMKGGVYKSIDKYSLKKSDGQWVLNGDVISLSDNATGEVLRYKIEELNRADAIVSPVNCKEISRIELVNFSK</sequence>
<dbReference type="PROSITE" id="PS51257">
    <property type="entry name" value="PROKAR_LIPOPROTEIN"/>
    <property type="match status" value="1"/>
</dbReference>
<evidence type="ECO:0000313" key="4">
    <source>
        <dbReference type="Proteomes" id="UP000076630"/>
    </source>
</evidence>
<name>A0A161S8X2_9FLAO</name>
<evidence type="ECO:0000313" key="2">
    <source>
        <dbReference type="EMBL" id="KZE81854.1"/>
    </source>
</evidence>
<reference evidence="3 5" key="2">
    <citation type="submission" date="2016-10" db="EMBL/GenBank/DDBJ databases">
        <authorList>
            <person name="de Groot N.N."/>
        </authorList>
    </citation>
    <scope>NUCLEOTIDE SEQUENCE [LARGE SCALE GENOMIC DNA]</scope>
    <source>
        <strain evidence="3 5">DSM 23048</strain>
    </source>
</reference>
<feature type="chain" id="PRO_5015051623" description="Lipocalin-like domain-containing protein" evidence="1">
    <location>
        <begin position="26"/>
        <end position="148"/>
    </location>
</feature>
<reference evidence="2 4" key="1">
    <citation type="submission" date="2016-01" db="EMBL/GenBank/DDBJ databases">
        <title>Whole genome sequencing of Myroides marinus L41.</title>
        <authorList>
            <person name="Hong K.W."/>
        </authorList>
    </citation>
    <scope>NUCLEOTIDE SEQUENCE [LARGE SCALE GENOMIC DNA]</scope>
    <source>
        <strain evidence="2 4">L41</strain>
    </source>
</reference>
<dbReference type="EMBL" id="FNYS01000005">
    <property type="protein sequence ID" value="SEI83423.1"/>
    <property type="molecule type" value="Genomic_DNA"/>
</dbReference>
<feature type="signal peptide" evidence="1">
    <location>
        <begin position="1"/>
        <end position="25"/>
    </location>
</feature>
<protein>
    <recommendedName>
        <fullName evidence="6">Lipocalin-like domain-containing protein</fullName>
    </recommendedName>
</protein>
<dbReference type="Proteomes" id="UP000076630">
    <property type="component" value="Unassembled WGS sequence"/>
</dbReference>
<evidence type="ECO:0008006" key="6">
    <source>
        <dbReference type="Google" id="ProtNLM"/>
    </source>
</evidence>
<gene>
    <name evidence="2" type="ORF">AV926_00670</name>
    <name evidence="3" type="ORF">SAMN04488018_105143</name>
</gene>
<dbReference type="GeneID" id="82256745"/>
<keyword evidence="1" id="KW-0732">Signal</keyword>
<evidence type="ECO:0000313" key="3">
    <source>
        <dbReference type="EMBL" id="SEI83423.1"/>
    </source>
</evidence>